<evidence type="ECO:0000259" key="17">
    <source>
        <dbReference type="PROSITE" id="PS50137"/>
    </source>
</evidence>
<keyword evidence="5 14" id="KW-0812">Transmembrane</keyword>
<comment type="similarity">
    <text evidence="2 14">Belongs to the amiloride-sensitive sodium channel (TC 1.A.6) family.</text>
</comment>
<keyword evidence="6 13" id="KW-0694">RNA-binding</keyword>
<evidence type="ECO:0000313" key="20">
    <source>
        <dbReference type="Proteomes" id="UP000014500"/>
    </source>
</evidence>
<keyword evidence="9 14" id="KW-0406">Ion transport</keyword>
<dbReference type="Pfam" id="PF00035">
    <property type="entry name" value="dsrm"/>
    <property type="match status" value="2"/>
</dbReference>
<evidence type="ECO:0000256" key="2">
    <source>
        <dbReference type="ARBA" id="ARBA00007193"/>
    </source>
</evidence>
<dbReference type="Gene3D" id="3.40.720.10">
    <property type="entry name" value="Alkaline Phosphatase, subunit A"/>
    <property type="match status" value="1"/>
</dbReference>
<evidence type="ECO:0000256" key="1">
    <source>
        <dbReference type="ARBA" id="ARBA00004141"/>
    </source>
</evidence>
<evidence type="ECO:0000256" key="3">
    <source>
        <dbReference type="ARBA" id="ARBA00022448"/>
    </source>
</evidence>
<name>T1J3Q1_STRMM</name>
<dbReference type="EMBL" id="JH431830">
    <property type="status" value="NOT_ANNOTATED_CDS"/>
    <property type="molecule type" value="Genomic_DNA"/>
</dbReference>
<feature type="region of interest" description="Disordered" evidence="15">
    <location>
        <begin position="790"/>
        <end position="828"/>
    </location>
</feature>
<dbReference type="CDD" id="cd19865">
    <property type="entry name" value="DSRM_STRBP_RED-like_rpt1"/>
    <property type="match status" value="1"/>
</dbReference>
<proteinExistence type="inferred from homology"/>
<feature type="compositionally biased region" description="Gly residues" evidence="15">
    <location>
        <begin position="972"/>
        <end position="991"/>
    </location>
</feature>
<evidence type="ECO:0000256" key="16">
    <source>
        <dbReference type="SAM" id="Phobius"/>
    </source>
</evidence>
<dbReference type="Proteomes" id="UP000014500">
    <property type="component" value="Unassembled WGS sequence"/>
</dbReference>
<evidence type="ECO:0000256" key="12">
    <source>
        <dbReference type="ARBA" id="ARBA00023303"/>
    </source>
</evidence>
<feature type="compositionally biased region" description="Polar residues" evidence="15">
    <location>
        <begin position="791"/>
        <end position="810"/>
    </location>
</feature>
<dbReference type="SMART" id="SM00552">
    <property type="entry name" value="ADEAMc"/>
    <property type="match status" value="1"/>
</dbReference>
<keyword evidence="8" id="KW-0915">Sodium</keyword>
<dbReference type="GO" id="GO:0008251">
    <property type="term" value="F:tRNA-specific adenosine deaminase activity"/>
    <property type="evidence" value="ECO:0007669"/>
    <property type="project" value="TreeGrafter"/>
</dbReference>
<evidence type="ECO:0000256" key="11">
    <source>
        <dbReference type="ARBA" id="ARBA00023201"/>
    </source>
</evidence>
<dbReference type="PANTHER" id="PTHR10910">
    <property type="entry name" value="EUKARYOTE SPECIFIC DSRNA BINDING PROTEIN"/>
    <property type="match status" value="1"/>
</dbReference>
<dbReference type="GO" id="GO:0005730">
    <property type="term" value="C:nucleolus"/>
    <property type="evidence" value="ECO:0007669"/>
    <property type="project" value="TreeGrafter"/>
</dbReference>
<dbReference type="InterPro" id="IPR002466">
    <property type="entry name" value="A_deamin"/>
</dbReference>
<dbReference type="Gene3D" id="3.30.160.20">
    <property type="match status" value="2"/>
</dbReference>
<dbReference type="InterPro" id="IPR014720">
    <property type="entry name" value="dsRBD_dom"/>
</dbReference>
<dbReference type="GO" id="GO:0006396">
    <property type="term" value="P:RNA processing"/>
    <property type="evidence" value="ECO:0007669"/>
    <property type="project" value="InterPro"/>
</dbReference>
<accession>T1J3Q1</accession>
<dbReference type="FunFam" id="3.30.160.20:FF:000007">
    <property type="entry name" value="Double-stranded RNA-binding protein Staufen homolog 1"/>
    <property type="match status" value="1"/>
</dbReference>
<evidence type="ECO:0000256" key="14">
    <source>
        <dbReference type="RuleBase" id="RU000679"/>
    </source>
</evidence>
<feature type="domain" description="A to I editase" evidence="18">
    <location>
        <begin position="1161"/>
        <end position="1489"/>
    </location>
</feature>
<evidence type="ECO:0000256" key="8">
    <source>
        <dbReference type="ARBA" id="ARBA00023053"/>
    </source>
</evidence>
<dbReference type="eggNOG" id="KOG2645">
    <property type="taxonomic scope" value="Eukaryota"/>
</dbReference>
<evidence type="ECO:0000259" key="18">
    <source>
        <dbReference type="PROSITE" id="PS50141"/>
    </source>
</evidence>
<dbReference type="FunFam" id="3.30.160.20:FF:000009">
    <property type="entry name" value="Adenosine deaminase RNA-specific B2 (inactive)"/>
    <property type="match status" value="1"/>
</dbReference>
<evidence type="ECO:0000256" key="5">
    <source>
        <dbReference type="ARBA" id="ARBA00022692"/>
    </source>
</evidence>
<reference evidence="20" key="1">
    <citation type="submission" date="2011-05" db="EMBL/GenBank/DDBJ databases">
        <authorList>
            <person name="Richards S.R."/>
            <person name="Qu J."/>
            <person name="Jiang H."/>
            <person name="Jhangiani S.N."/>
            <person name="Agravi P."/>
            <person name="Goodspeed R."/>
            <person name="Gross S."/>
            <person name="Mandapat C."/>
            <person name="Jackson L."/>
            <person name="Mathew T."/>
            <person name="Pu L."/>
            <person name="Thornton R."/>
            <person name="Saada N."/>
            <person name="Wilczek-Boney K.B."/>
            <person name="Lee S."/>
            <person name="Kovar C."/>
            <person name="Wu Y."/>
            <person name="Scherer S.E."/>
            <person name="Worley K.C."/>
            <person name="Muzny D.M."/>
            <person name="Gibbs R."/>
        </authorList>
    </citation>
    <scope>NUCLEOTIDE SEQUENCE</scope>
    <source>
        <strain evidence="20">Brora</strain>
    </source>
</reference>
<dbReference type="STRING" id="126957.T1J3Q1"/>
<dbReference type="GO" id="GO:0003725">
    <property type="term" value="F:double-stranded RNA binding"/>
    <property type="evidence" value="ECO:0007669"/>
    <property type="project" value="TreeGrafter"/>
</dbReference>
<sequence length="1499" mass="166637">MSGEKVLSLPLPGWKNISNKKRPFCIRGFWIIAVSVSIVACALQIIERLDHLKKSKLSVALNVDVDAHLPLPHVVVCPRRRANDAPYNTSETSTDNELQLVDENSISYSSTLKDAFKYTSRVFEIDYYESVLMGRCIIFRYENPLNMTSAALAEIHFSTLGKVGKENRTSFVSLHESQVVNDYDLMQGTEMEFGGYGQFSISVQKNFALNRTENVCGDSTHFHSCRQKCVKRVMARAASCKLPFIDQSEGGMGIGIGCSSLEASVVALKSVRESLESHNWTSCNCVKPCQSTLFESTYHSFHFYKVDHLFVNINFQNSQLQTIREYESYTRVSFVCDLGGSLALFLGFCLLTVLQIVDAMLLNAKSEIMKIALCLLLCLSVFSKVACLSTSTKDESKSRKVLLILIDGFRWDYLNHSGLVGFPRIAREGIRAEYMEALYPSESYPGYYSVATGLYGESHGMVLNHMYDAEHDRISQMSPNSIVKESFWWEDAEPIWITTTKRNISTAVLLWPGSSTVIKGRTAKIVEPYSNEDGVEHFRSHLTRVLDLFQNDDVKYAQVYCEYTDKIGHGYGPYSSEIAVAVRELDQVINQFLDNITMRGLSDTMDFVIVSDHGMTSTDSNSVKRIKIDDILLAGDIIRTLDRGSHMGIYPADGVDVDQMVNRLKTREGLDVYKREDIPEKYHFKNHRRVPPVYIVVHKGYFLQGLTSDKQYPNEQSDRQWGGFHGYDPAEPDMRSIFVAWGSSFKRGYRSPPIHITDPYNLLSHLIGIEPLPNNGTWSVVAAMLSESDKTTGNNFESNVSMDTAPTSEADNNSSTDENTDDQRGLKRIAVDINEVSKKPRKRRKIPGPSQPKNAVCQLNELRPGLVYNLVSQTGPVHAPVFTVAVAVNGQQFFGYGRSKKLAKQSAAENALKSFVQFRNACEAHQAMGRVIMDMDFTSDCADEPETMHYNFETIKKELEAEQAQTENGNSNGNGNGNGSGSGNNGSGNNGSGSSNAQITDELTAQVRAKGITCQPGEKNPVMLLNELKPGLQYNLVAETGEAHAKRFSMSVTVEKQTFEGSGPSKRVAKAAAAKLALLTVFNLPIAPNSGSGSQMNGQSATPGVPQVLADHVARLVITKFTSLMEDQVNHMRRKVLAGIVMTTGTQPEDATVICVATGFGNGESTKCVNGEHMSVKGGSLNDCHAEIIARRCLLDFLYTQLELHTDPAKADDSIFVRKEDNKGFELRECIKFHLYINTAPCGDARIFSPHENMSGEAVDKHPNRRARGQLRTKIESGEGTIPVKSSDGIQTWDGVLQGQRLLTMSCSDKICRWNVLGLQGALLSHFVEPIYLDSIILGSLYHPSHMHRAVCGRIASTIQGLPPPYRLHTPCMSLTSSPEVRQPGKAPNFSVNWTIGRPAGEIINAMTGKNEQNEPSRLAKWSLFVRFVKIKKCLPSVAPLEEGQKVHLYDTAKDTVVAYQMAKEQLYEAFRKAELGTWMKKPIEQDQFCFEEEEAEED</sequence>
<dbReference type="GO" id="GO:0005272">
    <property type="term" value="F:sodium channel activity"/>
    <property type="evidence" value="ECO:0007669"/>
    <property type="project" value="UniProtKB-KW"/>
</dbReference>
<dbReference type="HOGENOM" id="CLU_248777_0_0_1"/>
<dbReference type="GO" id="GO:0003726">
    <property type="term" value="F:double-stranded RNA adenosine deaminase activity"/>
    <property type="evidence" value="ECO:0007669"/>
    <property type="project" value="TreeGrafter"/>
</dbReference>
<dbReference type="Pfam" id="PF00858">
    <property type="entry name" value="ASC"/>
    <property type="match status" value="2"/>
</dbReference>
<dbReference type="Pfam" id="PF02137">
    <property type="entry name" value="A_deamin"/>
    <property type="match status" value="1"/>
</dbReference>
<organism evidence="19 20">
    <name type="scientific">Strigamia maritima</name>
    <name type="common">European centipede</name>
    <name type="synonym">Geophilus maritimus</name>
    <dbReference type="NCBI Taxonomy" id="126957"/>
    <lineage>
        <taxon>Eukaryota</taxon>
        <taxon>Metazoa</taxon>
        <taxon>Ecdysozoa</taxon>
        <taxon>Arthropoda</taxon>
        <taxon>Myriapoda</taxon>
        <taxon>Chilopoda</taxon>
        <taxon>Pleurostigmophora</taxon>
        <taxon>Geophilomorpha</taxon>
        <taxon>Linotaeniidae</taxon>
        <taxon>Strigamia</taxon>
    </lineage>
</organism>
<feature type="domain" description="DRBM" evidence="17">
    <location>
        <begin position="851"/>
        <end position="917"/>
    </location>
</feature>
<evidence type="ECO:0000256" key="6">
    <source>
        <dbReference type="ARBA" id="ARBA00022884"/>
    </source>
</evidence>
<evidence type="ECO:0000256" key="15">
    <source>
        <dbReference type="SAM" id="MobiDB-lite"/>
    </source>
</evidence>
<dbReference type="EnsemblMetazoa" id="SMAR008221-RA">
    <property type="protein sequence ID" value="SMAR008221-PA"/>
    <property type="gene ID" value="SMAR008221"/>
</dbReference>
<evidence type="ECO:0000313" key="19">
    <source>
        <dbReference type="EnsemblMetazoa" id="SMAR008221-PA"/>
    </source>
</evidence>
<keyword evidence="10 16" id="KW-0472">Membrane</keyword>
<keyword evidence="12 14" id="KW-0407">Ion channel</keyword>
<dbReference type="SMART" id="SM00358">
    <property type="entry name" value="DSRM"/>
    <property type="match status" value="2"/>
</dbReference>
<protein>
    <submittedName>
        <fullName evidence="19">Uncharacterized protein</fullName>
    </submittedName>
</protein>
<dbReference type="GO" id="GO:0005737">
    <property type="term" value="C:cytoplasm"/>
    <property type="evidence" value="ECO:0007669"/>
    <property type="project" value="TreeGrafter"/>
</dbReference>
<reference evidence="19" key="2">
    <citation type="submission" date="2015-02" db="UniProtKB">
        <authorList>
            <consortium name="EnsemblMetazoa"/>
        </authorList>
    </citation>
    <scope>IDENTIFICATION</scope>
</reference>
<dbReference type="PANTHER" id="PTHR10910:SF62">
    <property type="entry name" value="AT07585P-RELATED"/>
    <property type="match status" value="1"/>
</dbReference>
<dbReference type="SUPFAM" id="SSF53649">
    <property type="entry name" value="Alkaline phosphatase-like"/>
    <property type="match status" value="1"/>
</dbReference>
<keyword evidence="7 16" id="KW-1133">Transmembrane helix</keyword>
<feature type="transmembrane region" description="Helical" evidence="16">
    <location>
        <begin position="24"/>
        <end position="46"/>
    </location>
</feature>
<dbReference type="GO" id="GO:0006382">
    <property type="term" value="P:adenosine to inosine editing"/>
    <property type="evidence" value="ECO:0007669"/>
    <property type="project" value="TreeGrafter"/>
</dbReference>
<feature type="domain" description="DRBM" evidence="17">
    <location>
        <begin position="1020"/>
        <end position="1083"/>
    </location>
</feature>
<evidence type="ECO:0000256" key="10">
    <source>
        <dbReference type="ARBA" id="ARBA00023136"/>
    </source>
</evidence>
<dbReference type="InterPro" id="IPR017850">
    <property type="entry name" value="Alkaline_phosphatase_core_sf"/>
</dbReference>
<dbReference type="eggNOG" id="KOG2777">
    <property type="taxonomic scope" value="Eukaryota"/>
</dbReference>
<dbReference type="Gene3D" id="1.10.287.770">
    <property type="entry name" value="YojJ-like"/>
    <property type="match status" value="1"/>
</dbReference>
<dbReference type="SUPFAM" id="SSF54768">
    <property type="entry name" value="dsRNA-binding domain-like"/>
    <property type="match status" value="2"/>
</dbReference>
<dbReference type="CDD" id="cd16018">
    <property type="entry name" value="Enpp"/>
    <property type="match status" value="1"/>
</dbReference>
<evidence type="ECO:0000256" key="4">
    <source>
        <dbReference type="ARBA" id="ARBA00022461"/>
    </source>
</evidence>
<dbReference type="Gene3D" id="3.30.1360.180">
    <property type="match status" value="1"/>
</dbReference>
<dbReference type="GO" id="GO:0016020">
    <property type="term" value="C:membrane"/>
    <property type="evidence" value="ECO:0007669"/>
    <property type="project" value="UniProtKB-SubCell"/>
</dbReference>
<dbReference type="InterPro" id="IPR002591">
    <property type="entry name" value="Phosphodiest/P_Trfase"/>
</dbReference>
<comment type="subcellular location">
    <subcellularLocation>
        <location evidence="1">Membrane</location>
        <topology evidence="1">Multi-pass membrane protein</topology>
    </subcellularLocation>
</comment>
<dbReference type="Pfam" id="PF01663">
    <property type="entry name" value="Phosphodiest"/>
    <property type="match status" value="1"/>
</dbReference>
<evidence type="ECO:0000256" key="9">
    <source>
        <dbReference type="ARBA" id="ARBA00023065"/>
    </source>
</evidence>
<keyword evidence="11 14" id="KW-0739">Sodium transport</keyword>
<keyword evidence="4 14" id="KW-0894">Sodium channel</keyword>
<evidence type="ECO:0000256" key="13">
    <source>
        <dbReference type="PROSITE-ProRule" id="PRU00266"/>
    </source>
</evidence>
<dbReference type="InterPro" id="IPR001873">
    <property type="entry name" value="ENaC"/>
</dbReference>
<dbReference type="PROSITE" id="PS50137">
    <property type="entry name" value="DS_RBD"/>
    <property type="match status" value="2"/>
</dbReference>
<keyword evidence="20" id="KW-1185">Reference proteome</keyword>
<keyword evidence="3 14" id="KW-0813">Transport</keyword>
<evidence type="ECO:0000256" key="7">
    <source>
        <dbReference type="ARBA" id="ARBA00022989"/>
    </source>
</evidence>
<dbReference type="PROSITE" id="PS50141">
    <property type="entry name" value="A_DEAMIN_EDITASE"/>
    <property type="match status" value="1"/>
</dbReference>
<feature type="region of interest" description="Disordered" evidence="15">
    <location>
        <begin position="962"/>
        <end position="997"/>
    </location>
</feature>